<sequence>MIHLGGDEVHYGNEKWNHNQGIKDLMAKQKLTDLTQVEKYFMVRMADSLFRHGQQNSCVGRDGRHFSTFRKDVDFL</sequence>
<protein>
    <submittedName>
        <fullName evidence="4">CAZy families GH20 protein</fullName>
    </submittedName>
</protein>
<dbReference type="GO" id="GO:0005975">
    <property type="term" value="P:carbohydrate metabolic process"/>
    <property type="evidence" value="ECO:0007669"/>
    <property type="project" value="InterPro"/>
</dbReference>
<dbReference type="GO" id="GO:0004563">
    <property type="term" value="F:beta-N-acetylhexosaminidase activity"/>
    <property type="evidence" value="ECO:0007669"/>
    <property type="project" value="UniProtKB-ARBA"/>
</dbReference>
<dbReference type="InterPro" id="IPR017853">
    <property type="entry name" value="GH"/>
</dbReference>
<feature type="non-terminal residue" evidence="4">
    <location>
        <position position="76"/>
    </location>
</feature>
<dbReference type="SUPFAM" id="SSF51445">
    <property type="entry name" value="(Trans)glycosidases"/>
    <property type="match status" value="1"/>
</dbReference>
<dbReference type="InterPro" id="IPR015883">
    <property type="entry name" value="Glyco_hydro_20_cat"/>
</dbReference>
<accession>A0A060C667</accession>
<dbReference type="Pfam" id="PF00728">
    <property type="entry name" value="Glyco_hydro_20"/>
    <property type="match status" value="1"/>
</dbReference>
<evidence type="ECO:0000256" key="1">
    <source>
        <dbReference type="ARBA" id="ARBA00006285"/>
    </source>
</evidence>
<feature type="domain" description="Glycoside hydrolase family 20 catalytic" evidence="3">
    <location>
        <begin position="1"/>
        <end position="55"/>
    </location>
</feature>
<evidence type="ECO:0000259" key="3">
    <source>
        <dbReference type="Pfam" id="PF00728"/>
    </source>
</evidence>
<proteinExistence type="inferred from homology"/>
<evidence type="ECO:0000313" key="4">
    <source>
        <dbReference type="EMBL" id="AIA90729.1"/>
    </source>
</evidence>
<dbReference type="AlphaFoldDB" id="A0A060C667"/>
<name>A0A060C667_9SPHI</name>
<reference evidence="4" key="1">
    <citation type="journal article" date="2013" name="Environ. Microbiol.">
        <title>Seasonally variable intestinal metagenomes of the red palm weevil (Rhynchophorus ferrugineus).</title>
        <authorList>
            <person name="Jia S."/>
            <person name="Zhang X."/>
            <person name="Zhang G."/>
            <person name="Yin A."/>
            <person name="Zhang S."/>
            <person name="Li F."/>
            <person name="Wang L."/>
            <person name="Zhao D."/>
            <person name="Yun Q."/>
            <person name="Tala"/>
            <person name="Wang J."/>
            <person name="Sun G."/>
            <person name="Baabdullah M."/>
            <person name="Yu X."/>
            <person name="Hu S."/>
            <person name="Al-Mssallem I.S."/>
            <person name="Yu J."/>
        </authorList>
    </citation>
    <scope>NUCLEOTIDE SEQUENCE</scope>
</reference>
<evidence type="ECO:0000256" key="2">
    <source>
        <dbReference type="ARBA" id="ARBA00022801"/>
    </source>
</evidence>
<comment type="similarity">
    <text evidence="1">Belongs to the glycosyl hydrolase 20 family.</text>
</comment>
<organism evidence="4">
    <name type="scientific">uncultured Pedobacter sp</name>
    <dbReference type="NCBI Taxonomy" id="246139"/>
    <lineage>
        <taxon>Bacteria</taxon>
        <taxon>Pseudomonadati</taxon>
        <taxon>Bacteroidota</taxon>
        <taxon>Sphingobacteriia</taxon>
        <taxon>Sphingobacteriales</taxon>
        <taxon>Sphingobacteriaceae</taxon>
        <taxon>Pedobacter</taxon>
        <taxon>environmental samples</taxon>
    </lineage>
</organism>
<keyword evidence="2" id="KW-0378">Hydrolase</keyword>
<dbReference type="Gene3D" id="3.20.20.80">
    <property type="entry name" value="Glycosidases"/>
    <property type="match status" value="1"/>
</dbReference>
<dbReference type="EMBL" id="KF123426">
    <property type="protein sequence ID" value="AIA90729.1"/>
    <property type="molecule type" value="Genomic_DNA"/>
</dbReference>